<organism evidence="2 3">
    <name type="scientific">Ziziphus jujuba</name>
    <name type="common">Chinese jujube</name>
    <name type="synonym">Ziziphus sativa</name>
    <dbReference type="NCBI Taxonomy" id="326968"/>
    <lineage>
        <taxon>Eukaryota</taxon>
        <taxon>Viridiplantae</taxon>
        <taxon>Streptophyta</taxon>
        <taxon>Embryophyta</taxon>
        <taxon>Tracheophyta</taxon>
        <taxon>Spermatophyta</taxon>
        <taxon>Magnoliopsida</taxon>
        <taxon>eudicotyledons</taxon>
        <taxon>Gunneridae</taxon>
        <taxon>Pentapetalae</taxon>
        <taxon>rosids</taxon>
        <taxon>fabids</taxon>
        <taxon>Rosales</taxon>
        <taxon>Rhamnaceae</taxon>
        <taxon>Paliureae</taxon>
        <taxon>Ziziphus</taxon>
    </lineage>
</organism>
<dbReference type="GeneID" id="107410179"/>
<dbReference type="SUPFAM" id="SSF55729">
    <property type="entry name" value="Acyl-CoA N-acyltransferases (Nat)"/>
    <property type="match status" value="1"/>
</dbReference>
<dbReference type="KEGG" id="zju:107410179"/>
<gene>
    <name evidence="3" type="primary">LOC107410179</name>
</gene>
<dbReference type="RefSeq" id="XP_015873070.1">
    <property type="nucleotide sequence ID" value="XM_016017584.4"/>
</dbReference>
<dbReference type="Pfam" id="PF13302">
    <property type="entry name" value="Acetyltransf_3"/>
    <property type="match status" value="1"/>
</dbReference>
<name>A0A6P3Z5Y2_ZIZJJ</name>
<dbReference type="GO" id="GO:0016747">
    <property type="term" value="F:acyltransferase activity, transferring groups other than amino-acyl groups"/>
    <property type="evidence" value="ECO:0007669"/>
    <property type="project" value="InterPro"/>
</dbReference>
<evidence type="ECO:0000259" key="1">
    <source>
        <dbReference type="PROSITE" id="PS51186"/>
    </source>
</evidence>
<dbReference type="Proteomes" id="UP001652623">
    <property type="component" value="Chromosome 3"/>
</dbReference>
<dbReference type="InterPro" id="IPR016181">
    <property type="entry name" value="Acyl_CoA_acyltransferase"/>
</dbReference>
<proteinExistence type="predicted"/>
<keyword evidence="2" id="KW-1185">Reference proteome</keyword>
<dbReference type="PANTHER" id="PTHR46067">
    <property type="entry name" value="ACYL-COA N-ACYLTRANSFERASES (NAT) SUPERFAMILY PROTEIN"/>
    <property type="match status" value="1"/>
</dbReference>
<dbReference type="AlphaFoldDB" id="A0A6P3Z5Y2"/>
<dbReference type="Gene3D" id="3.40.630.30">
    <property type="match status" value="1"/>
</dbReference>
<evidence type="ECO:0000313" key="2">
    <source>
        <dbReference type="Proteomes" id="UP001652623"/>
    </source>
</evidence>
<accession>A0A6P3Z5Y2</accession>
<dbReference type="PROSITE" id="PS51186">
    <property type="entry name" value="GNAT"/>
    <property type="match status" value="1"/>
</dbReference>
<feature type="domain" description="N-acetyltransferase" evidence="1">
    <location>
        <begin position="20"/>
        <end position="181"/>
    </location>
</feature>
<dbReference type="InterPro" id="IPR000182">
    <property type="entry name" value="GNAT_dom"/>
</dbReference>
<protein>
    <submittedName>
        <fullName evidence="3">Uncharacterized protein LOC107410179</fullName>
    </submittedName>
</protein>
<dbReference type="PANTHER" id="PTHR46067:SF27">
    <property type="entry name" value="ACYL-COA N-ACYLTRANSFERASES (NAT) SUPERFAMILY PROTEIN"/>
    <property type="match status" value="1"/>
</dbReference>
<reference evidence="3" key="1">
    <citation type="submission" date="2025-08" db="UniProtKB">
        <authorList>
            <consortium name="RefSeq"/>
        </authorList>
    </citation>
    <scope>IDENTIFICATION</scope>
    <source>
        <tissue evidence="3">Seedling</tissue>
    </source>
</reference>
<sequence length="187" mass="21221">MEGNSCKSDGKEGGIEFSKISLRPFNPSDVDDIMEWATDEKLARFSSWGHHTSKEEVLNFMMNVIIPHPWFKAICLDDKPIGEISVTGKSGNDKCRAEIGYILASKYWGKGIATYAVKLVANDIFWEWPHLERLEALADVENLASQRVLEKAGFQREGILRKYYKMKGKTSDMVMFSLLFDDLSQSS</sequence>
<evidence type="ECO:0000313" key="3">
    <source>
        <dbReference type="RefSeq" id="XP_015873070.1"/>
    </source>
</evidence>